<comment type="caution">
    <text evidence="2">The sequence shown here is derived from an EMBL/GenBank/DDBJ whole genome shotgun (WGS) entry which is preliminary data.</text>
</comment>
<sequence>MGYRSRLAVYLFSLSTIFVVAPSSADVVCEKGQIRALSIEPVPAPRSTTLMMVSTGMPQTPDKDKILNLAATSIQMSSSGDYKKWREKYAMLKTAFADGSYIVIVRKGPTCAAWENSFTITVCPTSEDCTE</sequence>
<dbReference type="RefSeq" id="WP_263540660.1">
    <property type="nucleotide sequence ID" value="NZ_JAOVZO020000020.1"/>
</dbReference>
<name>A0A9X3YN72_9GAMM</name>
<accession>A0A9X3YN72</accession>
<dbReference type="AlphaFoldDB" id="A0A9X3YN72"/>
<dbReference type="Proteomes" id="UP001139971">
    <property type="component" value="Unassembled WGS sequence"/>
</dbReference>
<evidence type="ECO:0008006" key="4">
    <source>
        <dbReference type="Google" id="ProtNLM"/>
    </source>
</evidence>
<reference evidence="2" key="1">
    <citation type="submission" date="2023-02" db="EMBL/GenBank/DDBJ databases">
        <title>Tahibacter soli sp. nov. isolated from soil.</title>
        <authorList>
            <person name="Baek J.H."/>
            <person name="Lee J.K."/>
            <person name="Choi D.G."/>
            <person name="Jeon C.O."/>
        </authorList>
    </citation>
    <scope>NUCLEOTIDE SEQUENCE</scope>
    <source>
        <strain evidence="2">BL</strain>
    </source>
</reference>
<keyword evidence="1" id="KW-0732">Signal</keyword>
<gene>
    <name evidence="2" type="ORF">OD750_023340</name>
</gene>
<protein>
    <recommendedName>
        <fullName evidence="4">Secreted protein</fullName>
    </recommendedName>
</protein>
<evidence type="ECO:0000313" key="2">
    <source>
        <dbReference type="EMBL" id="MDC8015471.1"/>
    </source>
</evidence>
<evidence type="ECO:0000313" key="3">
    <source>
        <dbReference type="Proteomes" id="UP001139971"/>
    </source>
</evidence>
<feature type="signal peptide" evidence="1">
    <location>
        <begin position="1"/>
        <end position="25"/>
    </location>
</feature>
<proteinExistence type="predicted"/>
<organism evidence="2 3">
    <name type="scientific">Tahibacter soli</name>
    <dbReference type="NCBI Taxonomy" id="2983605"/>
    <lineage>
        <taxon>Bacteria</taxon>
        <taxon>Pseudomonadati</taxon>
        <taxon>Pseudomonadota</taxon>
        <taxon>Gammaproteobacteria</taxon>
        <taxon>Lysobacterales</taxon>
        <taxon>Rhodanobacteraceae</taxon>
        <taxon>Tahibacter</taxon>
    </lineage>
</organism>
<evidence type="ECO:0000256" key="1">
    <source>
        <dbReference type="SAM" id="SignalP"/>
    </source>
</evidence>
<dbReference type="EMBL" id="JAOVZO020000020">
    <property type="protein sequence ID" value="MDC8015471.1"/>
    <property type="molecule type" value="Genomic_DNA"/>
</dbReference>
<keyword evidence="3" id="KW-1185">Reference proteome</keyword>
<feature type="chain" id="PRO_5040876005" description="Secreted protein" evidence="1">
    <location>
        <begin position="26"/>
        <end position="131"/>
    </location>
</feature>